<evidence type="ECO:0000259" key="1">
    <source>
        <dbReference type="Pfam" id="PF21598"/>
    </source>
</evidence>
<dbReference type="InterPro" id="IPR048797">
    <property type="entry name" value="PvuRts1I-like_N"/>
</dbReference>
<evidence type="ECO:0000313" key="2">
    <source>
        <dbReference type="EMBL" id="GGC24030.1"/>
    </source>
</evidence>
<proteinExistence type="predicted"/>
<comment type="caution">
    <text evidence="2">The sequence shown here is derived from an EMBL/GenBank/DDBJ whole genome shotgun (WGS) entry which is preliminary data.</text>
</comment>
<dbReference type="Gene3D" id="3.40.960.10">
    <property type="entry name" value="VSR Endonuclease"/>
    <property type="match status" value="1"/>
</dbReference>
<gene>
    <name evidence="2" type="ORF">GCM10011506_06560</name>
</gene>
<evidence type="ECO:0000313" key="3">
    <source>
        <dbReference type="Proteomes" id="UP000636010"/>
    </source>
</evidence>
<accession>A0ABQ1LF91</accession>
<dbReference type="Proteomes" id="UP000636010">
    <property type="component" value="Unassembled WGS sequence"/>
</dbReference>
<sequence length="249" mass="28940">MEKTNTHKTKYIVEQVHKLKNKPYEILLIAPLLTDPELLDIRPFTQHSVQSDSGLFFIDLYYSDLKIAIEIDEEYHEKQITEDTERERIITEKEQCTFKRVKIDDKFDFTTTLKILKEFIVSKRDELIKLGSFTKWTIKTFDISQAQKDHPKTVFFKATKPFDSGFDPTRGPIRISEQIRKNADTFATISGDTVTNVYSIKLEDWENYGQGLGYIHKGLELPNHSLLSSGTTEQWIVTSNRILGNDLKE</sequence>
<keyword evidence="3" id="KW-1185">Reference proteome</keyword>
<dbReference type="RefSeq" id="WP_188460382.1">
    <property type="nucleotide sequence ID" value="NZ_BAABHU010000002.1"/>
</dbReference>
<dbReference type="Pfam" id="PF21598">
    <property type="entry name" value="PvuRts1I-like_N"/>
    <property type="match status" value="1"/>
</dbReference>
<reference evidence="3" key="1">
    <citation type="journal article" date="2019" name="Int. J. Syst. Evol. Microbiol.">
        <title>The Global Catalogue of Microorganisms (GCM) 10K type strain sequencing project: providing services to taxonomists for standard genome sequencing and annotation.</title>
        <authorList>
            <consortium name="The Broad Institute Genomics Platform"/>
            <consortium name="The Broad Institute Genome Sequencing Center for Infectious Disease"/>
            <person name="Wu L."/>
            <person name="Ma J."/>
        </authorList>
    </citation>
    <scope>NUCLEOTIDE SEQUENCE [LARGE SCALE GENOMIC DNA]</scope>
    <source>
        <strain evidence="3">CGMCC 1.10832</strain>
    </source>
</reference>
<name>A0ABQ1LF91_9BACT</name>
<protein>
    <recommendedName>
        <fullName evidence="1">Restriction endonuclease PvuRts1 I-like N-terminal domain-containing protein</fullName>
    </recommendedName>
</protein>
<feature type="domain" description="Restriction endonuclease PvuRts1 I-like N-terminal" evidence="1">
    <location>
        <begin position="10"/>
        <end position="96"/>
    </location>
</feature>
<dbReference type="EMBL" id="BMEC01000002">
    <property type="protein sequence ID" value="GGC24030.1"/>
    <property type="molecule type" value="Genomic_DNA"/>
</dbReference>
<organism evidence="2 3">
    <name type="scientific">Marivirga lumbricoides</name>
    <dbReference type="NCBI Taxonomy" id="1046115"/>
    <lineage>
        <taxon>Bacteria</taxon>
        <taxon>Pseudomonadati</taxon>
        <taxon>Bacteroidota</taxon>
        <taxon>Cytophagia</taxon>
        <taxon>Cytophagales</taxon>
        <taxon>Marivirgaceae</taxon>
        <taxon>Marivirga</taxon>
    </lineage>
</organism>